<dbReference type="EMBL" id="BDIP01008387">
    <property type="protein sequence ID" value="GIQ91819.1"/>
    <property type="molecule type" value="Genomic_DNA"/>
</dbReference>
<gene>
    <name evidence="1" type="ORF">KIPB_015234</name>
</gene>
<accession>A0A9K3DDC6</accession>
<sequence>MSMASPLIFHGFPLDSCESVTVAGLESYVKFDAAFEYDCVATLHSGHSDSDVPCSFCNHNVDAE</sequence>
<dbReference type="Proteomes" id="UP000265618">
    <property type="component" value="Unassembled WGS sequence"/>
</dbReference>
<name>A0A9K3DDC6_9EUKA</name>
<comment type="caution">
    <text evidence="1">The sequence shown here is derived from an EMBL/GenBank/DDBJ whole genome shotgun (WGS) entry which is preliminary data.</text>
</comment>
<evidence type="ECO:0000313" key="2">
    <source>
        <dbReference type="Proteomes" id="UP000265618"/>
    </source>
</evidence>
<dbReference type="AlphaFoldDB" id="A0A9K3DDC6"/>
<protein>
    <submittedName>
        <fullName evidence="1">Uncharacterized protein</fullName>
    </submittedName>
</protein>
<proteinExistence type="predicted"/>
<organism evidence="1 2">
    <name type="scientific">Kipferlia bialata</name>
    <dbReference type="NCBI Taxonomy" id="797122"/>
    <lineage>
        <taxon>Eukaryota</taxon>
        <taxon>Metamonada</taxon>
        <taxon>Carpediemonas-like organisms</taxon>
        <taxon>Kipferlia</taxon>
    </lineage>
</organism>
<keyword evidence="2" id="KW-1185">Reference proteome</keyword>
<evidence type="ECO:0000313" key="1">
    <source>
        <dbReference type="EMBL" id="GIQ91819.1"/>
    </source>
</evidence>
<reference evidence="1 2" key="1">
    <citation type="journal article" date="2018" name="PLoS ONE">
        <title>The draft genome of Kipferlia bialata reveals reductive genome evolution in fornicate parasites.</title>
        <authorList>
            <person name="Tanifuji G."/>
            <person name="Takabayashi S."/>
            <person name="Kume K."/>
            <person name="Takagi M."/>
            <person name="Nakayama T."/>
            <person name="Kamikawa R."/>
            <person name="Inagaki Y."/>
            <person name="Hashimoto T."/>
        </authorList>
    </citation>
    <scope>NUCLEOTIDE SEQUENCE [LARGE SCALE GENOMIC DNA]</scope>
    <source>
        <strain evidence="1">NY0173</strain>
    </source>
</reference>
<feature type="non-terminal residue" evidence="1">
    <location>
        <position position="1"/>
    </location>
</feature>